<keyword evidence="3" id="KW-1185">Reference proteome</keyword>
<feature type="compositionally biased region" description="Basic and acidic residues" evidence="1">
    <location>
        <begin position="62"/>
        <end position="80"/>
    </location>
</feature>
<evidence type="ECO:0000256" key="1">
    <source>
        <dbReference type="SAM" id="MobiDB-lite"/>
    </source>
</evidence>
<reference evidence="2 3" key="1">
    <citation type="submission" date="2019-12" db="EMBL/GenBank/DDBJ databases">
        <authorList>
            <person name="Alioto T."/>
            <person name="Alioto T."/>
            <person name="Gomez Garrido J."/>
        </authorList>
    </citation>
    <scope>NUCLEOTIDE SEQUENCE [LARGE SCALE GENOMIC DNA]</scope>
</reference>
<evidence type="ECO:0000313" key="2">
    <source>
        <dbReference type="EMBL" id="CAA2973106.1"/>
    </source>
</evidence>
<evidence type="ECO:0000313" key="3">
    <source>
        <dbReference type="Proteomes" id="UP000594638"/>
    </source>
</evidence>
<protein>
    <submittedName>
        <fullName evidence="2">Uncharacterized protein</fullName>
    </submittedName>
</protein>
<dbReference type="AlphaFoldDB" id="A0A8S0R2K8"/>
<sequence>MDQPAVLLSLRQMTILVLHNERIFAPNPLMYRDGCASIEMDPDLEEGTPPHLRSKAAARTISVKEEESRRNGMETIVERK</sequence>
<feature type="region of interest" description="Disordered" evidence="1">
    <location>
        <begin position="46"/>
        <end position="80"/>
    </location>
</feature>
<dbReference type="EMBL" id="CACTIH010002085">
    <property type="protein sequence ID" value="CAA2973106.1"/>
    <property type="molecule type" value="Genomic_DNA"/>
</dbReference>
<organism evidence="2 3">
    <name type="scientific">Olea europaea subsp. europaea</name>
    <dbReference type="NCBI Taxonomy" id="158383"/>
    <lineage>
        <taxon>Eukaryota</taxon>
        <taxon>Viridiplantae</taxon>
        <taxon>Streptophyta</taxon>
        <taxon>Embryophyta</taxon>
        <taxon>Tracheophyta</taxon>
        <taxon>Spermatophyta</taxon>
        <taxon>Magnoliopsida</taxon>
        <taxon>eudicotyledons</taxon>
        <taxon>Gunneridae</taxon>
        <taxon>Pentapetalae</taxon>
        <taxon>asterids</taxon>
        <taxon>lamiids</taxon>
        <taxon>Lamiales</taxon>
        <taxon>Oleaceae</taxon>
        <taxon>Oleeae</taxon>
        <taxon>Olea</taxon>
    </lineage>
</organism>
<comment type="caution">
    <text evidence="2">The sequence shown here is derived from an EMBL/GenBank/DDBJ whole genome shotgun (WGS) entry which is preliminary data.</text>
</comment>
<accession>A0A8S0R2K8</accession>
<dbReference type="Proteomes" id="UP000594638">
    <property type="component" value="Unassembled WGS sequence"/>
</dbReference>
<name>A0A8S0R2K8_OLEEU</name>
<dbReference type="Gramene" id="OE9A033420T1">
    <property type="protein sequence ID" value="OE9A033420C1"/>
    <property type="gene ID" value="OE9A033420"/>
</dbReference>
<proteinExistence type="predicted"/>
<gene>
    <name evidence="2" type="ORF">OLEA9_A033420</name>
</gene>